<evidence type="ECO:0000256" key="1">
    <source>
        <dbReference type="SAM" id="MobiDB-lite"/>
    </source>
</evidence>
<dbReference type="RefSeq" id="WP_111654017.1">
    <property type="nucleotide sequence ID" value="NZ_JACHWI010000003.1"/>
</dbReference>
<name>A0A327Z0B7_9ACTN</name>
<keyword evidence="3" id="KW-1185">Reference proteome</keyword>
<evidence type="ECO:0000313" key="2">
    <source>
        <dbReference type="EMBL" id="RAK27491.1"/>
    </source>
</evidence>
<dbReference type="Proteomes" id="UP000249341">
    <property type="component" value="Unassembled WGS sequence"/>
</dbReference>
<feature type="compositionally biased region" description="Polar residues" evidence="1">
    <location>
        <begin position="8"/>
        <end position="21"/>
    </location>
</feature>
<accession>A0A327Z0B7</accession>
<proteinExistence type="predicted"/>
<protein>
    <submittedName>
        <fullName evidence="2">Uncharacterized protein</fullName>
    </submittedName>
</protein>
<dbReference type="OrthoDB" id="3286208at2"/>
<organism evidence="2 3">
    <name type="scientific">Actinoplanes lutulentus</name>
    <dbReference type="NCBI Taxonomy" id="1287878"/>
    <lineage>
        <taxon>Bacteria</taxon>
        <taxon>Bacillati</taxon>
        <taxon>Actinomycetota</taxon>
        <taxon>Actinomycetes</taxon>
        <taxon>Micromonosporales</taxon>
        <taxon>Micromonosporaceae</taxon>
        <taxon>Actinoplanes</taxon>
    </lineage>
</organism>
<dbReference type="EMBL" id="QLMJ01000023">
    <property type="protein sequence ID" value="RAK27491.1"/>
    <property type="molecule type" value="Genomic_DNA"/>
</dbReference>
<dbReference type="AlphaFoldDB" id="A0A327Z0B7"/>
<sequence length="712" mass="78790">MNEVGQDSKPNPQLDSQQASKGVNKFDEGAPAAPDTDDGEPYDSRGLAENIVRDVRDVATLGRALDDATRAFGLQVNQQFNISGGLVAPGDVPQERLSEATLTGARDTFVRPGGFALAWDRMLDQDLILLRGRPGFGRECAATHLLDAFCEARVCRLTGGRPADLRADDLTPGYGYIWTGLTADGVGTRQLERVRDLVHERACRMVLIWPRDAVWEHAMAGHYCDLTEFPPFEEILSRHLRHGIGSELEGQAEDLLNDARVVAASARISAADGAAALGRALREVVLGRSEVEEALETAAASTRSAADWFIDLENRTDRVFALALATLNGLPYPVVVSGARTLDERIQRSEDRENRSCIRPFDRPARQLLRAVDAVRRPGTRETAYGVVPTEELVSRRDDYSRRMLSVLWEDYPYLQDIYLEWLDELVKGADPYVRERAAFAAGTFADKDFEYVCRRLLLNWSASDRWTERRAVGTALRVPVLGRRLHQNVWDLLEHWSSPGDTTGDQRRRITAAAALGGPVGVTDVPRALDVIGRKLLERRPGDYVERLWNAVAYTVAELFGDGSTDAGEAVLRHMADWAAWPEAGQRDAAVLALIALFSKPPEEHRAPSVLRAVAAGEDRLVLVADLWRVALNHPTMAGTSVQAFRTLSNNVPDSGEGLDELVWLVGRVPRTRRELNTLRYEVRHWGDPDGPAPAVVKRIAARLDECEVSV</sequence>
<evidence type="ECO:0000313" key="3">
    <source>
        <dbReference type="Proteomes" id="UP000249341"/>
    </source>
</evidence>
<gene>
    <name evidence="2" type="ORF">B0I29_123125</name>
</gene>
<feature type="region of interest" description="Disordered" evidence="1">
    <location>
        <begin position="1"/>
        <end position="48"/>
    </location>
</feature>
<comment type="caution">
    <text evidence="2">The sequence shown here is derived from an EMBL/GenBank/DDBJ whole genome shotgun (WGS) entry which is preliminary data.</text>
</comment>
<reference evidence="2 3" key="1">
    <citation type="submission" date="2018-06" db="EMBL/GenBank/DDBJ databases">
        <title>Genomic Encyclopedia of Type Strains, Phase III (KMG-III): the genomes of soil and plant-associated and newly described type strains.</title>
        <authorList>
            <person name="Whitman W."/>
        </authorList>
    </citation>
    <scope>NUCLEOTIDE SEQUENCE [LARGE SCALE GENOMIC DNA]</scope>
    <source>
        <strain evidence="2 3">CGMCC 4.7090</strain>
    </source>
</reference>